<keyword evidence="2" id="KW-1185">Reference proteome</keyword>
<name>A0AA36FQI2_9BILA</name>
<dbReference type="EMBL" id="CATQJA010000539">
    <property type="protein sequence ID" value="CAJ0561211.1"/>
    <property type="molecule type" value="Genomic_DNA"/>
</dbReference>
<protein>
    <submittedName>
        <fullName evidence="1">Uncharacterized protein</fullName>
    </submittedName>
</protein>
<sequence>MLSSGGVQSGDKLPNMRHFQVKMTLVHKPVAGSFRASFPHADPSDVNTCFPVALKLLSHFGELVEMWDRFEGATTVIALNTHGLRKEWDRKLAAAKEIFLNCNTPHVVDSAVPLSEVRGALERFKTVRGLRVFLMDRSGNLLPESPLYTDATGPVLNMLFDERDGHVIPIVGSLNSQPWVRVLPDSSEERFFHEFQCRRGWMILSFIQKLLNDPATAFAFWRMANSFNVTGSPCLIPSAVTVLGLLFFAGEIKLLDVRIMSAAGYNASRSAAPWKTATTPAKFGGWCQVS</sequence>
<evidence type="ECO:0000313" key="2">
    <source>
        <dbReference type="Proteomes" id="UP001177023"/>
    </source>
</evidence>
<feature type="non-terminal residue" evidence="1">
    <location>
        <position position="290"/>
    </location>
</feature>
<accession>A0AA36FQI2</accession>
<proteinExistence type="predicted"/>
<dbReference type="AlphaFoldDB" id="A0AA36FQI2"/>
<comment type="caution">
    <text evidence="1">The sequence shown here is derived from an EMBL/GenBank/DDBJ whole genome shotgun (WGS) entry which is preliminary data.</text>
</comment>
<dbReference type="Proteomes" id="UP001177023">
    <property type="component" value="Unassembled WGS sequence"/>
</dbReference>
<organism evidence="1 2">
    <name type="scientific">Mesorhabditis spiculigera</name>
    <dbReference type="NCBI Taxonomy" id="96644"/>
    <lineage>
        <taxon>Eukaryota</taxon>
        <taxon>Metazoa</taxon>
        <taxon>Ecdysozoa</taxon>
        <taxon>Nematoda</taxon>
        <taxon>Chromadorea</taxon>
        <taxon>Rhabditida</taxon>
        <taxon>Rhabditina</taxon>
        <taxon>Rhabditomorpha</taxon>
        <taxon>Rhabditoidea</taxon>
        <taxon>Rhabditidae</taxon>
        <taxon>Mesorhabditinae</taxon>
        <taxon>Mesorhabditis</taxon>
    </lineage>
</organism>
<gene>
    <name evidence="1" type="ORF">MSPICULIGERA_LOCUS1761</name>
</gene>
<reference evidence="1" key="1">
    <citation type="submission" date="2023-06" db="EMBL/GenBank/DDBJ databases">
        <authorList>
            <person name="Delattre M."/>
        </authorList>
    </citation>
    <scope>NUCLEOTIDE SEQUENCE</scope>
    <source>
        <strain evidence="1">AF72</strain>
    </source>
</reference>
<evidence type="ECO:0000313" key="1">
    <source>
        <dbReference type="EMBL" id="CAJ0561211.1"/>
    </source>
</evidence>